<organism evidence="1 2">
    <name type="scientific">Lactuca virosa</name>
    <dbReference type="NCBI Taxonomy" id="75947"/>
    <lineage>
        <taxon>Eukaryota</taxon>
        <taxon>Viridiplantae</taxon>
        <taxon>Streptophyta</taxon>
        <taxon>Embryophyta</taxon>
        <taxon>Tracheophyta</taxon>
        <taxon>Spermatophyta</taxon>
        <taxon>Magnoliopsida</taxon>
        <taxon>eudicotyledons</taxon>
        <taxon>Gunneridae</taxon>
        <taxon>Pentapetalae</taxon>
        <taxon>asterids</taxon>
        <taxon>campanulids</taxon>
        <taxon>Asterales</taxon>
        <taxon>Asteraceae</taxon>
        <taxon>Cichorioideae</taxon>
        <taxon>Cichorieae</taxon>
        <taxon>Lactucinae</taxon>
        <taxon>Lactuca</taxon>
    </lineage>
</organism>
<evidence type="ECO:0000313" key="2">
    <source>
        <dbReference type="Proteomes" id="UP001157418"/>
    </source>
</evidence>
<dbReference type="AlphaFoldDB" id="A0AAU9N7F3"/>
<proteinExistence type="predicted"/>
<keyword evidence="2" id="KW-1185">Reference proteome</keyword>
<reference evidence="1 2" key="1">
    <citation type="submission" date="2022-01" db="EMBL/GenBank/DDBJ databases">
        <authorList>
            <person name="Xiong W."/>
            <person name="Schranz E."/>
        </authorList>
    </citation>
    <scope>NUCLEOTIDE SEQUENCE [LARGE SCALE GENOMIC DNA]</scope>
</reference>
<accession>A0AAU9N7F3</accession>
<sequence>MDLNKKTRHHLNEQIKLSSINRKYVTDRLRHDWRVIKNVVFDSDSVHRRRHLPRRCRHVHFLKQTTTSPINPNPNKSIYLIIVASDLSFFAAINLY</sequence>
<gene>
    <name evidence="1" type="ORF">LVIROSA_LOCUS21247</name>
</gene>
<comment type="caution">
    <text evidence="1">The sequence shown here is derived from an EMBL/GenBank/DDBJ whole genome shotgun (WGS) entry which is preliminary data.</text>
</comment>
<evidence type="ECO:0000313" key="1">
    <source>
        <dbReference type="EMBL" id="CAH1434757.1"/>
    </source>
</evidence>
<name>A0AAU9N7F3_9ASTR</name>
<dbReference type="EMBL" id="CAKMRJ010003890">
    <property type="protein sequence ID" value="CAH1434757.1"/>
    <property type="molecule type" value="Genomic_DNA"/>
</dbReference>
<dbReference type="Proteomes" id="UP001157418">
    <property type="component" value="Unassembled WGS sequence"/>
</dbReference>
<protein>
    <submittedName>
        <fullName evidence="1">Uncharacterized protein</fullName>
    </submittedName>
</protein>